<proteinExistence type="predicted"/>
<sequence>MGDQDLTIWIPIEAQQALAKLQEMKRCLSVSSF</sequence>
<protein>
    <submittedName>
        <fullName evidence="1">Uncharacterized protein</fullName>
    </submittedName>
</protein>
<evidence type="ECO:0000313" key="1">
    <source>
        <dbReference type="EMBL" id="JAE28163.1"/>
    </source>
</evidence>
<organism evidence="1">
    <name type="scientific">Arundo donax</name>
    <name type="common">Giant reed</name>
    <name type="synonym">Donax arundinaceus</name>
    <dbReference type="NCBI Taxonomy" id="35708"/>
    <lineage>
        <taxon>Eukaryota</taxon>
        <taxon>Viridiplantae</taxon>
        <taxon>Streptophyta</taxon>
        <taxon>Embryophyta</taxon>
        <taxon>Tracheophyta</taxon>
        <taxon>Spermatophyta</taxon>
        <taxon>Magnoliopsida</taxon>
        <taxon>Liliopsida</taxon>
        <taxon>Poales</taxon>
        <taxon>Poaceae</taxon>
        <taxon>PACMAD clade</taxon>
        <taxon>Arundinoideae</taxon>
        <taxon>Arundineae</taxon>
        <taxon>Arundo</taxon>
    </lineage>
</organism>
<reference evidence="1" key="1">
    <citation type="submission" date="2014-09" db="EMBL/GenBank/DDBJ databases">
        <authorList>
            <person name="Magalhaes I.L.F."/>
            <person name="Oliveira U."/>
            <person name="Santos F.R."/>
            <person name="Vidigal T.H.D.A."/>
            <person name="Brescovit A.D."/>
            <person name="Santos A.J."/>
        </authorList>
    </citation>
    <scope>NUCLEOTIDE SEQUENCE</scope>
    <source>
        <tissue evidence="1">Shoot tissue taken approximately 20 cm above the soil surface</tissue>
    </source>
</reference>
<reference evidence="1" key="2">
    <citation type="journal article" date="2015" name="Data Brief">
        <title>Shoot transcriptome of the giant reed, Arundo donax.</title>
        <authorList>
            <person name="Barrero R.A."/>
            <person name="Guerrero F.D."/>
            <person name="Moolhuijzen P."/>
            <person name="Goolsby J.A."/>
            <person name="Tidwell J."/>
            <person name="Bellgard S.E."/>
            <person name="Bellgard M.I."/>
        </authorList>
    </citation>
    <scope>NUCLEOTIDE SEQUENCE</scope>
    <source>
        <tissue evidence="1">Shoot tissue taken approximately 20 cm above the soil surface</tissue>
    </source>
</reference>
<dbReference type="EMBL" id="GBRH01169733">
    <property type="protein sequence ID" value="JAE28163.1"/>
    <property type="molecule type" value="Transcribed_RNA"/>
</dbReference>
<dbReference type="AlphaFoldDB" id="A0A0A9H5K5"/>
<name>A0A0A9H5K5_ARUDO</name>
<accession>A0A0A9H5K5</accession>